<comment type="similarity">
    <text evidence="1 9">Belongs to the peptidase M3 family.</text>
</comment>
<dbReference type="SUPFAM" id="SSF55486">
    <property type="entry name" value="Metalloproteases ('zincins'), catalytic domain"/>
    <property type="match status" value="1"/>
</dbReference>
<dbReference type="GO" id="GO:0046872">
    <property type="term" value="F:metal ion binding"/>
    <property type="evidence" value="ECO:0007669"/>
    <property type="project" value="UniProtKB-UniRule"/>
</dbReference>
<keyword evidence="3 9" id="KW-0479">Metal-binding</keyword>
<organism evidence="10 11">
    <name type="scientific">Legionella geestiana</name>
    <dbReference type="NCBI Taxonomy" id="45065"/>
    <lineage>
        <taxon>Bacteria</taxon>
        <taxon>Pseudomonadati</taxon>
        <taxon>Pseudomonadota</taxon>
        <taxon>Gammaproteobacteria</taxon>
        <taxon>Legionellales</taxon>
        <taxon>Legionellaceae</taxon>
        <taxon>Legionella</taxon>
    </lineage>
</organism>
<dbReference type="PANTHER" id="PTHR11804:SF84">
    <property type="entry name" value="SACCHAROLYSIN"/>
    <property type="match status" value="1"/>
</dbReference>
<sequence>MSRSLPQFSTLNPETFPNQLDALLTRHLEATESLIEAHPRTWDTLMQPLEQMDNALEIFWSPLSHLQSVTDTEALRACVEACLPKLSAFETAMGQNVRLFEALRALRETVSNPVDQKILDDALLDFTLSGVALSDTDKKRFEAIEARLTELSHQFQNRVLDATDAFSLQITDEARLKGLPEHALHAARERAQQKGVPGWLLNLEFPCFQAVMTCAEDRALRADMHMAWQTRASDVGPFAGQFDNSACMQEILMLRAEKAKMLGFGNFAELSLATKMAKTPAEVIDFLTDLCHRARKQAEAEYASLKTFAAAHCGLEHLEPWDIGFVSEKQRHACFDITQESLRPWFSEPKVLQGLFDIIKRLYGVTFEPVQDVDVWHPDVKCLALVDAERAIRGYLYVDLFARARKRGGAWMDACQSRWRMPDGSLQLPVATLTCNFAKPAAGRVPTLSHEEVITLFHEMGHCLHHLLTRVERLGASGIRAVEWDAVELPSQFHENWCWDFEALSGLSAHVETGEPLPRTLFDKMLAARNFQSALAMLRQVEFALFDFQLHLADAASPNVIENTLEAVRQQTAVLPIAPWQRFAHSFSHIFGGGYAAGYYSYLWAEVLSSDAFARFEEEGIFNAGTGRDFLRCVLEVGGSRPAADSFRCFRGRAPAIDALLRHNEIGGRLPAYCDPGV</sequence>
<dbReference type="AlphaFoldDB" id="A0A0W0TP18"/>
<dbReference type="Pfam" id="PF19310">
    <property type="entry name" value="TOP_N"/>
    <property type="match status" value="1"/>
</dbReference>
<evidence type="ECO:0000256" key="6">
    <source>
        <dbReference type="ARBA" id="ARBA00023049"/>
    </source>
</evidence>
<evidence type="ECO:0000256" key="8">
    <source>
        <dbReference type="ARBA" id="ARBA00026100"/>
    </source>
</evidence>
<keyword evidence="6 9" id="KW-0482">Metalloprotease</keyword>
<dbReference type="InterPro" id="IPR024077">
    <property type="entry name" value="Neurolysin/TOP_dom2"/>
</dbReference>
<dbReference type="STRING" id="45065.Lgee_2000"/>
<evidence type="ECO:0000313" key="10">
    <source>
        <dbReference type="EMBL" id="KTC97339.1"/>
    </source>
</evidence>
<dbReference type="InterPro" id="IPR034005">
    <property type="entry name" value="M3A_DCP"/>
</dbReference>
<dbReference type="InterPro" id="IPR045666">
    <property type="entry name" value="OpdA_N"/>
</dbReference>
<comment type="catalytic activity">
    <reaction evidence="7">
        <text>Hydrolysis of oligopeptides, with broad specificity. Gly or Ala commonly occur as P1 or P1' residues, but more distant residues are also important, as is shown by the fact that Z-Gly-Pro-Gly-|-Gly-Pro-Ala is cleaved, but not Z-(Gly)(5).</text>
        <dbReference type="EC" id="3.4.24.70"/>
    </reaction>
</comment>
<accession>A0A0W0TP18</accession>
<evidence type="ECO:0000256" key="7">
    <source>
        <dbReference type="ARBA" id="ARBA00024603"/>
    </source>
</evidence>
<gene>
    <name evidence="10" type="ORF">Lgee_2000</name>
</gene>
<dbReference type="InterPro" id="IPR001567">
    <property type="entry name" value="Pept_M3A_M3B_dom"/>
</dbReference>
<dbReference type="RefSeq" id="WP_028385657.1">
    <property type="nucleotide sequence ID" value="NZ_CAAAHN010000002.1"/>
</dbReference>
<dbReference type="Pfam" id="PF01432">
    <property type="entry name" value="Peptidase_M3"/>
    <property type="match status" value="1"/>
</dbReference>
<protein>
    <recommendedName>
        <fullName evidence="8">oligopeptidase A</fullName>
        <ecNumber evidence="8">3.4.24.70</ecNumber>
    </recommendedName>
</protein>
<dbReference type="PANTHER" id="PTHR11804">
    <property type="entry name" value="PROTEASE M3 THIMET OLIGOPEPTIDASE-RELATED"/>
    <property type="match status" value="1"/>
</dbReference>
<comment type="cofactor">
    <cofactor evidence="9">
        <name>Zn(2+)</name>
        <dbReference type="ChEBI" id="CHEBI:29105"/>
    </cofactor>
    <text evidence="9">Binds 1 zinc ion.</text>
</comment>
<dbReference type="GO" id="GO:0004222">
    <property type="term" value="F:metalloendopeptidase activity"/>
    <property type="evidence" value="ECO:0007669"/>
    <property type="project" value="UniProtKB-EC"/>
</dbReference>
<dbReference type="GO" id="GO:0006508">
    <property type="term" value="P:proteolysis"/>
    <property type="evidence" value="ECO:0007669"/>
    <property type="project" value="UniProtKB-KW"/>
</dbReference>
<evidence type="ECO:0000256" key="3">
    <source>
        <dbReference type="ARBA" id="ARBA00022723"/>
    </source>
</evidence>
<keyword evidence="2 9" id="KW-0645">Protease</keyword>
<keyword evidence="11" id="KW-1185">Reference proteome</keyword>
<dbReference type="InterPro" id="IPR045090">
    <property type="entry name" value="Pept_M3A_M3B"/>
</dbReference>
<evidence type="ECO:0000256" key="1">
    <source>
        <dbReference type="ARBA" id="ARBA00006040"/>
    </source>
</evidence>
<dbReference type="EMBL" id="LNYC01000072">
    <property type="protein sequence ID" value="KTC97339.1"/>
    <property type="molecule type" value="Genomic_DNA"/>
</dbReference>
<dbReference type="PATRIC" id="fig|45065.4.peg.2173"/>
<dbReference type="GO" id="GO:0005829">
    <property type="term" value="C:cytosol"/>
    <property type="evidence" value="ECO:0007669"/>
    <property type="project" value="UniProtKB-ARBA"/>
</dbReference>
<keyword evidence="5 9" id="KW-0862">Zinc</keyword>
<dbReference type="Proteomes" id="UP000054785">
    <property type="component" value="Unassembled WGS sequence"/>
</dbReference>
<evidence type="ECO:0000313" key="11">
    <source>
        <dbReference type="Proteomes" id="UP000054785"/>
    </source>
</evidence>
<dbReference type="GO" id="GO:0006518">
    <property type="term" value="P:peptide metabolic process"/>
    <property type="evidence" value="ECO:0007669"/>
    <property type="project" value="TreeGrafter"/>
</dbReference>
<dbReference type="Gene3D" id="3.40.390.10">
    <property type="entry name" value="Collagenase (Catalytic Domain)"/>
    <property type="match status" value="1"/>
</dbReference>
<evidence type="ECO:0000256" key="4">
    <source>
        <dbReference type="ARBA" id="ARBA00022801"/>
    </source>
</evidence>
<dbReference type="OrthoDB" id="9773538at2"/>
<comment type="caution">
    <text evidence="10">The sequence shown here is derived from an EMBL/GenBank/DDBJ whole genome shotgun (WGS) entry which is preliminary data.</text>
</comment>
<name>A0A0W0TP18_9GAMM</name>
<evidence type="ECO:0000256" key="2">
    <source>
        <dbReference type="ARBA" id="ARBA00022670"/>
    </source>
</evidence>
<dbReference type="FunFam" id="3.40.390.10:FF:000009">
    <property type="entry name" value="Oligopeptidase A"/>
    <property type="match status" value="1"/>
</dbReference>
<evidence type="ECO:0000256" key="9">
    <source>
        <dbReference type="RuleBase" id="RU003435"/>
    </source>
</evidence>
<dbReference type="EC" id="3.4.24.70" evidence="8"/>
<dbReference type="CDD" id="cd06456">
    <property type="entry name" value="M3A_DCP"/>
    <property type="match status" value="1"/>
</dbReference>
<dbReference type="InterPro" id="IPR024079">
    <property type="entry name" value="MetalloPept_cat_dom_sf"/>
</dbReference>
<proteinExistence type="inferred from homology"/>
<dbReference type="Gene3D" id="1.10.1370.10">
    <property type="entry name" value="Neurolysin, domain 3"/>
    <property type="match status" value="1"/>
</dbReference>
<reference evidence="10 11" key="1">
    <citation type="submission" date="2015-11" db="EMBL/GenBank/DDBJ databases">
        <title>Genomic analysis of 38 Legionella species identifies large and diverse effector repertoires.</title>
        <authorList>
            <person name="Burstein D."/>
            <person name="Amaro F."/>
            <person name="Zusman T."/>
            <person name="Lifshitz Z."/>
            <person name="Cohen O."/>
            <person name="Gilbert J.A."/>
            <person name="Pupko T."/>
            <person name="Shuman H.A."/>
            <person name="Segal G."/>
        </authorList>
    </citation>
    <scope>NUCLEOTIDE SEQUENCE [LARGE SCALE GENOMIC DNA]</scope>
    <source>
        <strain evidence="10 11">ATCC 49504</strain>
    </source>
</reference>
<keyword evidence="4 9" id="KW-0378">Hydrolase</keyword>
<evidence type="ECO:0000256" key="5">
    <source>
        <dbReference type="ARBA" id="ARBA00022833"/>
    </source>
</evidence>